<sequence length="132" mass="15614">MNELREKLDLVHKGLDLVQKDAQSTNDKIQGGGGNYIDHNRSSRSSREERCDRRDRHERHERDRRDERCESRDRRVDDRRDELDMGKCKIPPFVGNCKLEVYIDWELKVEQSKEGEVSNPSFWGLCLDLVDV</sequence>
<feature type="non-terminal residue" evidence="2">
    <location>
        <position position="132"/>
    </location>
</feature>
<gene>
    <name evidence="2" type="ORF">CR513_56186</name>
</gene>
<feature type="region of interest" description="Disordered" evidence="1">
    <location>
        <begin position="22"/>
        <end position="81"/>
    </location>
</feature>
<feature type="compositionally biased region" description="Basic and acidic residues" evidence="1">
    <location>
        <begin position="38"/>
        <end position="81"/>
    </location>
</feature>
<proteinExistence type="predicted"/>
<organism evidence="2 3">
    <name type="scientific">Mucuna pruriens</name>
    <name type="common">Velvet bean</name>
    <name type="synonym">Dolichos pruriens</name>
    <dbReference type="NCBI Taxonomy" id="157652"/>
    <lineage>
        <taxon>Eukaryota</taxon>
        <taxon>Viridiplantae</taxon>
        <taxon>Streptophyta</taxon>
        <taxon>Embryophyta</taxon>
        <taxon>Tracheophyta</taxon>
        <taxon>Spermatophyta</taxon>
        <taxon>Magnoliopsida</taxon>
        <taxon>eudicotyledons</taxon>
        <taxon>Gunneridae</taxon>
        <taxon>Pentapetalae</taxon>
        <taxon>rosids</taxon>
        <taxon>fabids</taxon>
        <taxon>Fabales</taxon>
        <taxon>Fabaceae</taxon>
        <taxon>Papilionoideae</taxon>
        <taxon>50 kb inversion clade</taxon>
        <taxon>NPAAA clade</taxon>
        <taxon>indigoferoid/millettioid clade</taxon>
        <taxon>Phaseoleae</taxon>
        <taxon>Mucuna</taxon>
    </lineage>
</organism>
<reference evidence="2" key="1">
    <citation type="submission" date="2018-05" db="EMBL/GenBank/DDBJ databases">
        <title>Draft genome of Mucuna pruriens seed.</title>
        <authorList>
            <person name="Nnadi N.E."/>
            <person name="Vos R."/>
            <person name="Hasami M.H."/>
            <person name="Devisetty U.K."/>
            <person name="Aguiy J.C."/>
        </authorList>
    </citation>
    <scope>NUCLEOTIDE SEQUENCE [LARGE SCALE GENOMIC DNA]</scope>
    <source>
        <strain evidence="2">JCA_2017</strain>
    </source>
</reference>
<evidence type="ECO:0000313" key="2">
    <source>
        <dbReference type="EMBL" id="RDX65182.1"/>
    </source>
</evidence>
<dbReference type="Proteomes" id="UP000257109">
    <property type="component" value="Unassembled WGS sequence"/>
</dbReference>
<dbReference type="EMBL" id="QJKJ01014024">
    <property type="protein sequence ID" value="RDX65182.1"/>
    <property type="molecule type" value="Genomic_DNA"/>
</dbReference>
<evidence type="ECO:0000313" key="3">
    <source>
        <dbReference type="Proteomes" id="UP000257109"/>
    </source>
</evidence>
<dbReference type="AlphaFoldDB" id="A0A371EGJ1"/>
<name>A0A371EGJ1_MUCPR</name>
<keyword evidence="3" id="KW-1185">Reference proteome</keyword>
<comment type="caution">
    <text evidence="2">The sequence shown here is derived from an EMBL/GenBank/DDBJ whole genome shotgun (WGS) entry which is preliminary data.</text>
</comment>
<evidence type="ECO:0000256" key="1">
    <source>
        <dbReference type="SAM" id="MobiDB-lite"/>
    </source>
</evidence>
<protein>
    <submittedName>
        <fullName evidence="2">Uncharacterized protein</fullName>
    </submittedName>
</protein>
<accession>A0A371EGJ1</accession>